<evidence type="ECO:0000313" key="4">
    <source>
        <dbReference type="Proteomes" id="UP000799302"/>
    </source>
</evidence>
<sequence>MKFQRIALVGFSLAICAVAQTKPPKEIPFDGDDAPPAHREGPPPPPVLLKDGAPAFPAKGHPDDPINSVKAVETPGTGPHQAHIYTVPGLPDHTLYGPMDHVTQKTPILLWGNGGCASAGTIDAPFLLEIASHGFTIIANGDEIPQPELKYSNAYSFGQSSGHQLVHGLEWAIVAAKIDDGTYTYLDTTRVAAAGHSCGGKEAAIAAQDPRIKAVGIFNAGGPFPVGAKIPENYIAPPGRGGHGGHGERDVLTGTPDGSTFKVPAFYFIGGPSDFSYENAKHDYNLTKVPSWIGNYAPSGHPGTFNEVHGGKYGEIAAKWLKWVLLQDKESADWFKNDKATAAGWSEVQKKDLDKIPAHKA</sequence>
<dbReference type="InterPro" id="IPR029058">
    <property type="entry name" value="AB_hydrolase_fold"/>
</dbReference>
<dbReference type="Gene3D" id="3.40.50.1820">
    <property type="entry name" value="alpha/beta hydrolase"/>
    <property type="match status" value="1"/>
</dbReference>
<dbReference type="Proteomes" id="UP000799302">
    <property type="component" value="Unassembled WGS sequence"/>
</dbReference>
<evidence type="ECO:0000256" key="2">
    <source>
        <dbReference type="SAM" id="SignalP"/>
    </source>
</evidence>
<evidence type="ECO:0008006" key="5">
    <source>
        <dbReference type="Google" id="ProtNLM"/>
    </source>
</evidence>
<protein>
    <recommendedName>
        <fullName evidence="5">Alpha/beta-hydrolase</fullName>
    </recommendedName>
</protein>
<evidence type="ECO:0000313" key="3">
    <source>
        <dbReference type="EMBL" id="KAF2663891.1"/>
    </source>
</evidence>
<feature type="region of interest" description="Disordered" evidence="1">
    <location>
        <begin position="26"/>
        <end position="67"/>
    </location>
</feature>
<dbReference type="EMBL" id="MU004244">
    <property type="protein sequence ID" value="KAF2663891.1"/>
    <property type="molecule type" value="Genomic_DNA"/>
</dbReference>
<feature type="signal peptide" evidence="2">
    <location>
        <begin position="1"/>
        <end position="19"/>
    </location>
</feature>
<accession>A0A6A6TX28</accession>
<evidence type="ECO:0000256" key="1">
    <source>
        <dbReference type="SAM" id="MobiDB-lite"/>
    </source>
</evidence>
<keyword evidence="4" id="KW-1185">Reference proteome</keyword>
<proteinExistence type="predicted"/>
<dbReference type="AlphaFoldDB" id="A0A6A6TX28"/>
<dbReference type="SUPFAM" id="SSF53474">
    <property type="entry name" value="alpha/beta-Hydrolases"/>
    <property type="match status" value="1"/>
</dbReference>
<organism evidence="3 4">
    <name type="scientific">Microthyrium microscopicum</name>
    <dbReference type="NCBI Taxonomy" id="703497"/>
    <lineage>
        <taxon>Eukaryota</taxon>
        <taxon>Fungi</taxon>
        <taxon>Dikarya</taxon>
        <taxon>Ascomycota</taxon>
        <taxon>Pezizomycotina</taxon>
        <taxon>Dothideomycetes</taxon>
        <taxon>Dothideomycetes incertae sedis</taxon>
        <taxon>Microthyriales</taxon>
        <taxon>Microthyriaceae</taxon>
        <taxon>Microthyrium</taxon>
    </lineage>
</organism>
<dbReference type="OrthoDB" id="2141514at2759"/>
<gene>
    <name evidence="3" type="ORF">BT63DRAFT_484043</name>
</gene>
<feature type="chain" id="PRO_5025670714" description="Alpha/beta-hydrolase" evidence="2">
    <location>
        <begin position="20"/>
        <end position="361"/>
    </location>
</feature>
<name>A0A6A6TX28_9PEZI</name>
<keyword evidence="2" id="KW-0732">Signal</keyword>
<reference evidence="3" key="1">
    <citation type="journal article" date="2020" name="Stud. Mycol.">
        <title>101 Dothideomycetes genomes: a test case for predicting lifestyles and emergence of pathogens.</title>
        <authorList>
            <person name="Haridas S."/>
            <person name="Albert R."/>
            <person name="Binder M."/>
            <person name="Bloem J."/>
            <person name="Labutti K."/>
            <person name="Salamov A."/>
            <person name="Andreopoulos B."/>
            <person name="Baker S."/>
            <person name="Barry K."/>
            <person name="Bills G."/>
            <person name="Bluhm B."/>
            <person name="Cannon C."/>
            <person name="Castanera R."/>
            <person name="Culley D."/>
            <person name="Daum C."/>
            <person name="Ezra D."/>
            <person name="Gonzalez J."/>
            <person name="Henrissat B."/>
            <person name="Kuo A."/>
            <person name="Liang C."/>
            <person name="Lipzen A."/>
            <person name="Lutzoni F."/>
            <person name="Magnuson J."/>
            <person name="Mondo S."/>
            <person name="Nolan M."/>
            <person name="Ohm R."/>
            <person name="Pangilinan J."/>
            <person name="Park H.-J."/>
            <person name="Ramirez L."/>
            <person name="Alfaro M."/>
            <person name="Sun H."/>
            <person name="Tritt A."/>
            <person name="Yoshinaga Y."/>
            <person name="Zwiers L.-H."/>
            <person name="Turgeon B."/>
            <person name="Goodwin S."/>
            <person name="Spatafora J."/>
            <person name="Crous P."/>
            <person name="Grigoriev I."/>
        </authorList>
    </citation>
    <scope>NUCLEOTIDE SEQUENCE</scope>
    <source>
        <strain evidence="3">CBS 115976</strain>
    </source>
</reference>